<name>A0ACB5SEK5_9PEZI</name>
<protein>
    <submittedName>
        <fullName evidence="1">Uncharacterized protein</fullName>
    </submittedName>
</protein>
<keyword evidence="2" id="KW-1185">Reference proteome</keyword>
<sequence>MRLSIIALIIGIATGQAIAGLSRRQDDAFSNFANGGDDAQRFGTEGQACEGGQGVCDAFGRCGEEIPPNEFSIFPDNTECEQDPL</sequence>
<dbReference type="Proteomes" id="UP001165186">
    <property type="component" value="Unassembled WGS sequence"/>
</dbReference>
<comment type="caution">
    <text evidence="1">The sequence shown here is derived from an EMBL/GenBank/DDBJ whole genome shotgun (WGS) entry which is preliminary data.</text>
</comment>
<accession>A0ACB5SEK5</accession>
<dbReference type="EMBL" id="BSXG01000078">
    <property type="protein sequence ID" value="GME37271.1"/>
    <property type="molecule type" value="Genomic_DNA"/>
</dbReference>
<reference evidence="1" key="1">
    <citation type="submission" date="2024-09" db="EMBL/GenBank/DDBJ databases">
        <title>Draft Genome Sequences of Neofusicoccum parvum.</title>
        <authorList>
            <person name="Ashida A."/>
            <person name="Camagna M."/>
            <person name="Tanaka A."/>
            <person name="Takemoto D."/>
        </authorList>
    </citation>
    <scope>NUCLEOTIDE SEQUENCE</scope>
    <source>
        <strain evidence="1">PPO83</strain>
    </source>
</reference>
<evidence type="ECO:0000313" key="2">
    <source>
        <dbReference type="Proteomes" id="UP001165186"/>
    </source>
</evidence>
<organism evidence="1 2">
    <name type="scientific">Neofusicoccum parvum</name>
    <dbReference type="NCBI Taxonomy" id="310453"/>
    <lineage>
        <taxon>Eukaryota</taxon>
        <taxon>Fungi</taxon>
        <taxon>Dikarya</taxon>
        <taxon>Ascomycota</taxon>
        <taxon>Pezizomycotina</taxon>
        <taxon>Dothideomycetes</taxon>
        <taxon>Dothideomycetes incertae sedis</taxon>
        <taxon>Botryosphaeriales</taxon>
        <taxon>Botryosphaeriaceae</taxon>
        <taxon>Neofusicoccum</taxon>
    </lineage>
</organism>
<evidence type="ECO:0000313" key="1">
    <source>
        <dbReference type="EMBL" id="GME37271.1"/>
    </source>
</evidence>
<proteinExistence type="predicted"/>
<gene>
    <name evidence="1" type="primary">g7157</name>
    <name evidence="1" type="ORF">NpPPO83_00007157</name>
</gene>